<reference evidence="3 4" key="1">
    <citation type="journal article" date="2018" name="Mol. Biol. Evol.">
        <title>Broad Genomic Sampling Reveals a Smut Pathogenic Ancestry of the Fungal Clade Ustilaginomycotina.</title>
        <authorList>
            <person name="Kijpornyongpan T."/>
            <person name="Mondo S.J."/>
            <person name="Barry K."/>
            <person name="Sandor L."/>
            <person name="Lee J."/>
            <person name="Lipzen A."/>
            <person name="Pangilinan J."/>
            <person name="LaButti K."/>
            <person name="Hainaut M."/>
            <person name="Henrissat B."/>
            <person name="Grigoriev I.V."/>
            <person name="Spatafora J.W."/>
            <person name="Aime M.C."/>
        </authorList>
    </citation>
    <scope>NUCLEOTIDE SEQUENCE [LARGE SCALE GENOMIC DNA]</scope>
    <source>
        <strain evidence="3 4">MCA 3882</strain>
    </source>
</reference>
<accession>A0A316VSE3</accession>
<feature type="compositionally biased region" description="Low complexity" evidence="1">
    <location>
        <begin position="188"/>
        <end position="198"/>
    </location>
</feature>
<dbReference type="Proteomes" id="UP000245771">
    <property type="component" value="Unassembled WGS sequence"/>
</dbReference>
<feature type="chain" id="PRO_5016415942" evidence="2">
    <location>
        <begin position="24"/>
        <end position="268"/>
    </location>
</feature>
<protein>
    <submittedName>
        <fullName evidence="3">Uncharacterized protein</fullName>
    </submittedName>
</protein>
<evidence type="ECO:0000256" key="1">
    <source>
        <dbReference type="SAM" id="MobiDB-lite"/>
    </source>
</evidence>
<keyword evidence="2" id="KW-0732">Signal</keyword>
<name>A0A316VSE3_9BASI</name>
<dbReference type="EMBL" id="KZ819602">
    <property type="protein sequence ID" value="PWN38425.1"/>
    <property type="molecule type" value="Genomic_DNA"/>
</dbReference>
<proteinExistence type="predicted"/>
<evidence type="ECO:0000313" key="4">
    <source>
        <dbReference type="Proteomes" id="UP000245771"/>
    </source>
</evidence>
<evidence type="ECO:0000313" key="3">
    <source>
        <dbReference type="EMBL" id="PWN38425.1"/>
    </source>
</evidence>
<gene>
    <name evidence="3" type="ORF">FA14DRAFT_177700</name>
</gene>
<evidence type="ECO:0000256" key="2">
    <source>
        <dbReference type="SAM" id="SignalP"/>
    </source>
</evidence>
<dbReference type="RefSeq" id="XP_025358727.1">
    <property type="nucleotide sequence ID" value="XM_025500760.1"/>
</dbReference>
<sequence length="268" mass="26847">MRLSIASTSVATILALSAVKVAAQEAGDPVTYTNGGVVYTGVLDPDLDTVSDRPYSTVAAGGALGAGAAAGAVITTVDANGNPITISNGVTLGAAATTSPPVRTTAVRTTAVAANNGGGVSTSDDDKEDNIESEVNVISNNDDQDDQQSPPKQLHFQQYDRRALHTASPDQPKLQRRQAALGGGGGQITSQTGLQTISGYTPPANTAVPSPTNFSQGTILSPSQIPGYTGKENSQGVSGGGVSSDGVKLNVGKLVLASTAGAIVFALL</sequence>
<dbReference type="OrthoDB" id="10650206at2759"/>
<keyword evidence="4" id="KW-1185">Reference proteome</keyword>
<feature type="region of interest" description="Disordered" evidence="1">
    <location>
        <begin position="178"/>
        <end position="242"/>
    </location>
</feature>
<feature type="compositionally biased region" description="Polar residues" evidence="1">
    <location>
        <begin position="203"/>
        <end position="235"/>
    </location>
</feature>
<dbReference type="AlphaFoldDB" id="A0A316VSE3"/>
<dbReference type="GeneID" id="37022541"/>
<dbReference type="InParanoid" id="A0A316VSE3"/>
<feature type="signal peptide" evidence="2">
    <location>
        <begin position="1"/>
        <end position="23"/>
    </location>
</feature>
<organism evidence="3 4">
    <name type="scientific">Meira miltonrushii</name>
    <dbReference type="NCBI Taxonomy" id="1280837"/>
    <lineage>
        <taxon>Eukaryota</taxon>
        <taxon>Fungi</taxon>
        <taxon>Dikarya</taxon>
        <taxon>Basidiomycota</taxon>
        <taxon>Ustilaginomycotina</taxon>
        <taxon>Exobasidiomycetes</taxon>
        <taxon>Exobasidiales</taxon>
        <taxon>Brachybasidiaceae</taxon>
        <taxon>Meira</taxon>
    </lineage>
</organism>